<sequence>MPDGANVYTEAVVNVNVANIRLEPSIHSPVITQMERGARLPVTGSSGQWIRVLLYNSRLGWISRDIVSVVPNARNRPVQEILVYYTEQEGPELPSSYQSFVANVAEISDVGLFHFRIDRQNPTQVAKLYEFDSSYMRRLVEFGHRHNVKMLPVVSNLLYERGKQGVNKDVIRGMLSTSDNRSTFIANLLMLIQEYGFDGIHIDFEDVYFEDRFLLATFYQELGDALRKRGYHYVVSTPARTSDHPTNPFSASFDYGLIGSAVNEFVAMLYNEHGWPGSGPGPVVSIGWMEKVIRYAMTKMPAGKITAAVSVFGFDFNLTTGKIQYATYAMAMSLASRYGQSIIFDQKSQTPMFRYTDQAGNRHEVWFENAESIRAKLNLAHRLGIRGLALWRLGMEDPNLWNMLKKEFVIKKGEL</sequence>
<name>A0ABY4CIA3_9BACL</name>
<dbReference type="InterPro" id="IPR041704">
    <property type="entry name" value="CFLE_GH18"/>
</dbReference>
<protein>
    <submittedName>
        <fullName evidence="5">Glycosyl hydrolase family 18 protein</fullName>
    </submittedName>
</protein>
<keyword evidence="1 5" id="KW-0378">Hydrolase</keyword>
<keyword evidence="2" id="KW-0326">Glycosidase</keyword>
<proteinExistence type="predicted"/>
<evidence type="ECO:0000259" key="4">
    <source>
        <dbReference type="PROSITE" id="PS51910"/>
    </source>
</evidence>
<feature type="domain" description="GH18" evidence="4">
    <location>
        <begin position="79"/>
        <end position="411"/>
    </location>
</feature>
<evidence type="ECO:0000313" key="6">
    <source>
        <dbReference type="Proteomes" id="UP000830167"/>
    </source>
</evidence>
<dbReference type="EMBL" id="CP089291">
    <property type="protein sequence ID" value="UOF88878.1"/>
    <property type="molecule type" value="Genomic_DNA"/>
</dbReference>
<dbReference type="InterPro" id="IPR011583">
    <property type="entry name" value="Chitinase_II/V-like_cat"/>
</dbReference>
<dbReference type="Gene3D" id="2.30.30.40">
    <property type="entry name" value="SH3 Domains"/>
    <property type="match status" value="1"/>
</dbReference>
<organism evidence="5 6">
    <name type="scientific">Fodinisporobacter ferrooxydans</name>
    <dbReference type="NCBI Taxonomy" id="2901836"/>
    <lineage>
        <taxon>Bacteria</taxon>
        <taxon>Bacillati</taxon>
        <taxon>Bacillota</taxon>
        <taxon>Bacilli</taxon>
        <taxon>Bacillales</taxon>
        <taxon>Alicyclobacillaceae</taxon>
        <taxon>Fodinisporobacter</taxon>
    </lineage>
</organism>
<evidence type="ECO:0000256" key="2">
    <source>
        <dbReference type="ARBA" id="ARBA00023295"/>
    </source>
</evidence>
<evidence type="ECO:0000256" key="1">
    <source>
        <dbReference type="ARBA" id="ARBA00022801"/>
    </source>
</evidence>
<dbReference type="SMART" id="SM00287">
    <property type="entry name" value="SH3b"/>
    <property type="match status" value="1"/>
</dbReference>
<dbReference type="GO" id="GO:0016787">
    <property type="term" value="F:hydrolase activity"/>
    <property type="evidence" value="ECO:0007669"/>
    <property type="project" value="UniProtKB-KW"/>
</dbReference>
<evidence type="ECO:0000313" key="5">
    <source>
        <dbReference type="EMBL" id="UOF88878.1"/>
    </source>
</evidence>
<dbReference type="InterPro" id="IPR029070">
    <property type="entry name" value="Chitinase_insertion_sf"/>
</dbReference>
<dbReference type="Pfam" id="PF08239">
    <property type="entry name" value="SH3_3"/>
    <property type="match status" value="1"/>
</dbReference>
<dbReference type="InterPro" id="IPR003646">
    <property type="entry name" value="SH3-like_bac-type"/>
</dbReference>
<dbReference type="PROSITE" id="PS51910">
    <property type="entry name" value="GH18_2"/>
    <property type="match status" value="1"/>
</dbReference>
<evidence type="ECO:0000259" key="3">
    <source>
        <dbReference type="PROSITE" id="PS51781"/>
    </source>
</evidence>
<dbReference type="InterPro" id="IPR001223">
    <property type="entry name" value="Glyco_hydro18_cat"/>
</dbReference>
<dbReference type="Proteomes" id="UP000830167">
    <property type="component" value="Chromosome"/>
</dbReference>
<dbReference type="PANTHER" id="PTHR46066:SF2">
    <property type="entry name" value="CHITINASE DOMAIN-CONTAINING PROTEIN 1"/>
    <property type="match status" value="1"/>
</dbReference>
<dbReference type="SUPFAM" id="SSF51445">
    <property type="entry name" value="(Trans)glycosidases"/>
    <property type="match status" value="1"/>
</dbReference>
<dbReference type="RefSeq" id="WP_347435558.1">
    <property type="nucleotide sequence ID" value="NZ_CP089291.1"/>
</dbReference>
<dbReference type="Gene3D" id="3.20.20.80">
    <property type="entry name" value="Glycosidases"/>
    <property type="match status" value="1"/>
</dbReference>
<keyword evidence="6" id="KW-1185">Reference proteome</keyword>
<dbReference type="CDD" id="cd02874">
    <property type="entry name" value="GH18_CFLE_spore_hydrolase"/>
    <property type="match status" value="1"/>
</dbReference>
<accession>A0ABY4CIA3</accession>
<reference evidence="5" key="1">
    <citation type="submission" date="2021-12" db="EMBL/GenBank/DDBJ databases">
        <title>Alicyclobacillaceae gen. nov., sp. nov., isolated from chalcocite enrichment system.</title>
        <authorList>
            <person name="Jiang Z."/>
        </authorList>
    </citation>
    <scope>NUCLEOTIDE SEQUENCE</scope>
    <source>
        <strain evidence="5">MYW30-H2</strain>
    </source>
</reference>
<dbReference type="PROSITE" id="PS51781">
    <property type="entry name" value="SH3B"/>
    <property type="match status" value="1"/>
</dbReference>
<feature type="domain" description="SH3b" evidence="3">
    <location>
        <begin position="8"/>
        <end position="71"/>
    </location>
</feature>
<gene>
    <name evidence="5" type="ORF">LSG31_13105</name>
</gene>
<dbReference type="PANTHER" id="PTHR46066">
    <property type="entry name" value="CHITINASE DOMAIN-CONTAINING PROTEIN 1 FAMILY MEMBER"/>
    <property type="match status" value="1"/>
</dbReference>
<dbReference type="SMART" id="SM00636">
    <property type="entry name" value="Glyco_18"/>
    <property type="match status" value="1"/>
</dbReference>
<dbReference type="InterPro" id="IPR017853">
    <property type="entry name" value="GH"/>
</dbReference>
<dbReference type="Gene3D" id="3.10.50.10">
    <property type="match status" value="1"/>
</dbReference>
<dbReference type="Pfam" id="PF00704">
    <property type="entry name" value="Glyco_hydro_18"/>
    <property type="match status" value="1"/>
</dbReference>